<evidence type="ECO:0000256" key="1">
    <source>
        <dbReference type="SAM" id="Phobius"/>
    </source>
</evidence>
<feature type="transmembrane region" description="Helical" evidence="1">
    <location>
        <begin position="30"/>
        <end position="53"/>
    </location>
</feature>
<proteinExistence type="predicted"/>
<feature type="transmembrane region" description="Helical" evidence="1">
    <location>
        <begin position="133"/>
        <end position="154"/>
    </location>
</feature>
<dbReference type="AlphaFoldDB" id="A0A8X8ARE2"/>
<keyword evidence="1" id="KW-1133">Transmembrane helix</keyword>
<sequence>MVQDFDNDESSNDTKLKRYKPVVAAGASSLSIYASLFFKIITFKVTASLNLFLTHIHKAMTYAFTKVAAPSKLMAPGFASSGAKSTSLVKASLSAEKITAVTHSIIASAEKTSFSAMRAAFYEIMRKRRAKPIGALPLATIGASLSTCAGLLLYGDGIECAAVSLPSAPSIGKLGRGIQNLHEAL</sequence>
<keyword evidence="3" id="KW-1185">Reference proteome</keyword>
<name>A0A8X8ARE2_BRACI</name>
<organism evidence="2 3">
    <name type="scientific">Brassica carinata</name>
    <name type="common">Ethiopian mustard</name>
    <name type="synonym">Abyssinian cabbage</name>
    <dbReference type="NCBI Taxonomy" id="52824"/>
    <lineage>
        <taxon>Eukaryota</taxon>
        <taxon>Viridiplantae</taxon>
        <taxon>Streptophyta</taxon>
        <taxon>Embryophyta</taxon>
        <taxon>Tracheophyta</taxon>
        <taxon>Spermatophyta</taxon>
        <taxon>Magnoliopsida</taxon>
        <taxon>eudicotyledons</taxon>
        <taxon>Gunneridae</taxon>
        <taxon>Pentapetalae</taxon>
        <taxon>rosids</taxon>
        <taxon>malvids</taxon>
        <taxon>Brassicales</taxon>
        <taxon>Brassicaceae</taxon>
        <taxon>Brassiceae</taxon>
        <taxon>Brassica</taxon>
    </lineage>
</organism>
<dbReference type="OrthoDB" id="1908857at2759"/>
<comment type="caution">
    <text evidence="2">The sequence shown here is derived from an EMBL/GenBank/DDBJ whole genome shotgun (WGS) entry which is preliminary data.</text>
</comment>
<evidence type="ECO:0000313" key="2">
    <source>
        <dbReference type="EMBL" id="KAG2309547.1"/>
    </source>
</evidence>
<protein>
    <submittedName>
        <fullName evidence="2">Uncharacterized protein</fullName>
    </submittedName>
</protein>
<gene>
    <name evidence="2" type="ORF">Bca52824_029295</name>
</gene>
<dbReference type="EMBL" id="JAAMPC010000006">
    <property type="protein sequence ID" value="KAG2309547.1"/>
    <property type="molecule type" value="Genomic_DNA"/>
</dbReference>
<keyword evidence="1" id="KW-0472">Membrane</keyword>
<reference evidence="2 3" key="1">
    <citation type="submission" date="2020-02" db="EMBL/GenBank/DDBJ databases">
        <authorList>
            <person name="Ma Q."/>
            <person name="Huang Y."/>
            <person name="Song X."/>
            <person name="Pei D."/>
        </authorList>
    </citation>
    <scope>NUCLEOTIDE SEQUENCE [LARGE SCALE GENOMIC DNA]</scope>
    <source>
        <strain evidence="2">Sxm20200214</strain>
        <tissue evidence="2">Leaf</tissue>
    </source>
</reference>
<evidence type="ECO:0000313" key="3">
    <source>
        <dbReference type="Proteomes" id="UP000886595"/>
    </source>
</evidence>
<dbReference type="Proteomes" id="UP000886595">
    <property type="component" value="Unassembled WGS sequence"/>
</dbReference>
<accession>A0A8X8ARE2</accession>
<dbReference type="PANTHER" id="PTHR36020">
    <property type="entry name" value="TRANSMEMBRANE PROTEIN"/>
    <property type="match status" value="1"/>
</dbReference>
<dbReference type="PANTHER" id="PTHR36020:SF1">
    <property type="entry name" value="TRANSMEMBRANE PROTEIN"/>
    <property type="match status" value="1"/>
</dbReference>
<keyword evidence="1" id="KW-0812">Transmembrane</keyword>